<dbReference type="AlphaFoldDB" id="A0A915PLX9"/>
<accession>A0A915PLX9</accession>
<protein>
    <submittedName>
        <fullName evidence="2">Uncharacterized protein</fullName>
    </submittedName>
</protein>
<evidence type="ECO:0000313" key="1">
    <source>
        <dbReference type="Proteomes" id="UP000887581"/>
    </source>
</evidence>
<organism evidence="1 2">
    <name type="scientific">Setaria digitata</name>
    <dbReference type="NCBI Taxonomy" id="48799"/>
    <lineage>
        <taxon>Eukaryota</taxon>
        <taxon>Metazoa</taxon>
        <taxon>Ecdysozoa</taxon>
        <taxon>Nematoda</taxon>
        <taxon>Chromadorea</taxon>
        <taxon>Rhabditida</taxon>
        <taxon>Spirurina</taxon>
        <taxon>Spiruromorpha</taxon>
        <taxon>Filarioidea</taxon>
        <taxon>Setariidae</taxon>
        <taxon>Setaria</taxon>
    </lineage>
</organism>
<name>A0A915PLX9_9BILA</name>
<reference evidence="2" key="1">
    <citation type="submission" date="2022-11" db="UniProtKB">
        <authorList>
            <consortium name="WormBaseParasite"/>
        </authorList>
    </citation>
    <scope>IDENTIFICATION</scope>
</reference>
<proteinExistence type="predicted"/>
<sequence>MSRIIGRNNEPLAKLMEPTDLEGFIYDVSPSKIQTLYCLRIGEVYVNEKTQVISRSKKPNVGMWCRFSAYCQENGKWFAQRIVLLAYPRLKYVRSDNECIIKGTAVVCNIDGDSGFLWNDYIGLIAMEGKMGSQLEPLIAIDFQAVPLRKDGTSAYFTAKEVSRESENIFQSEVLIFARNAEVKSNNQVHVPGCDVTLLDIACSFRPIAGSTISILYYKEYGNSASGICIYATTDSNTVAGIVDDFFTTERCLEADPDHIKVEQFSGAYEDLDMTENRLVVTDNDMRTIKIDMSSSPVTSMAEFEEAEWNEHSPHSSKVTTGSVDNDTCSVSEVFQSCSSLNSLVLSNGLVHNDQFHSNQDIDEEVPKEAITASNTGPELACSLKDVPAELAKESVNLVENEDQNDDFGDKFSGVSPEDMWDDEFIDHLQSEMKKIDLVQGNEKYCQPNQLIDQFEINSKSSKEELYDELKYGIKEELASVRHIGNVEVAEMKEVTSSDQKLSVANQAAGSMDLRPAQSKDISVEEVKDATWIDEFDRLCVKVLSNPRLRNFVSVNQNGNAVLRDVMYYLERQLTLEDVNKELGISPSEVTPDCFKAVHEMRAIGICQKFMKMNGFEQIANRKIPEIPEC</sequence>
<evidence type="ECO:0000313" key="2">
    <source>
        <dbReference type="WBParaSite" id="sdigi.contig173.g5648.t1"/>
    </source>
</evidence>
<dbReference type="WBParaSite" id="sdigi.contig173.g5648.t1">
    <property type="protein sequence ID" value="sdigi.contig173.g5648.t1"/>
    <property type="gene ID" value="sdigi.contig173.g5648"/>
</dbReference>
<keyword evidence="1" id="KW-1185">Reference proteome</keyword>
<dbReference type="Proteomes" id="UP000887581">
    <property type="component" value="Unplaced"/>
</dbReference>